<dbReference type="InterPro" id="IPR036259">
    <property type="entry name" value="MFS_trans_sf"/>
</dbReference>
<comment type="subcellular location">
    <subcellularLocation>
        <location evidence="1">Membrane</location>
        <topology evidence="1">Multi-pass membrane protein</topology>
    </subcellularLocation>
</comment>
<gene>
    <name evidence="8" type="ORF">Clacol_001699</name>
</gene>
<feature type="region of interest" description="Disordered" evidence="6">
    <location>
        <begin position="484"/>
        <end position="505"/>
    </location>
</feature>
<feature type="region of interest" description="Disordered" evidence="6">
    <location>
        <begin position="1"/>
        <end position="24"/>
    </location>
</feature>
<feature type="transmembrane region" description="Helical" evidence="7">
    <location>
        <begin position="191"/>
        <end position="211"/>
    </location>
</feature>
<evidence type="ECO:0000313" key="9">
    <source>
        <dbReference type="Proteomes" id="UP001050691"/>
    </source>
</evidence>
<reference evidence="8" key="1">
    <citation type="submission" date="2021-10" db="EMBL/GenBank/DDBJ databases">
        <title>De novo Genome Assembly of Clathrus columnatus (Basidiomycota, Fungi) Using Illumina and Nanopore Sequence Data.</title>
        <authorList>
            <person name="Ogiso-Tanaka E."/>
            <person name="Itagaki H."/>
            <person name="Hosoya T."/>
            <person name="Hosaka K."/>
        </authorList>
    </citation>
    <scope>NUCLEOTIDE SEQUENCE</scope>
    <source>
        <strain evidence="8">MO-923</strain>
    </source>
</reference>
<evidence type="ECO:0000256" key="7">
    <source>
        <dbReference type="SAM" id="Phobius"/>
    </source>
</evidence>
<evidence type="ECO:0000256" key="5">
    <source>
        <dbReference type="ARBA" id="ARBA00023136"/>
    </source>
</evidence>
<dbReference type="Proteomes" id="UP001050691">
    <property type="component" value="Unassembled WGS sequence"/>
</dbReference>
<keyword evidence="9" id="KW-1185">Reference proteome</keyword>
<keyword evidence="3 7" id="KW-0812">Transmembrane</keyword>
<keyword evidence="2" id="KW-0813">Transport</keyword>
<dbReference type="GO" id="GO:0016020">
    <property type="term" value="C:membrane"/>
    <property type="evidence" value="ECO:0007669"/>
    <property type="project" value="UniProtKB-SubCell"/>
</dbReference>
<evidence type="ECO:0000256" key="4">
    <source>
        <dbReference type="ARBA" id="ARBA00022989"/>
    </source>
</evidence>
<proteinExistence type="predicted"/>
<feature type="transmembrane region" description="Helical" evidence="7">
    <location>
        <begin position="102"/>
        <end position="129"/>
    </location>
</feature>
<keyword evidence="4 7" id="KW-1133">Transmembrane helix</keyword>
<protein>
    <submittedName>
        <fullName evidence="8">Uncharacterized protein</fullName>
    </submittedName>
</protein>
<feature type="transmembrane region" description="Helical" evidence="7">
    <location>
        <begin position="337"/>
        <end position="356"/>
    </location>
</feature>
<accession>A0AAV5A239</accession>
<evidence type="ECO:0000256" key="6">
    <source>
        <dbReference type="SAM" id="MobiDB-lite"/>
    </source>
</evidence>
<evidence type="ECO:0000256" key="2">
    <source>
        <dbReference type="ARBA" id="ARBA00022448"/>
    </source>
</evidence>
<name>A0AAV5A239_9AGAM</name>
<dbReference type="PANTHER" id="PTHR43791:SF63">
    <property type="entry name" value="HIGH AFFINITY CYSTEINE TRANSPORTER"/>
    <property type="match status" value="1"/>
</dbReference>
<dbReference type="GO" id="GO:0022857">
    <property type="term" value="F:transmembrane transporter activity"/>
    <property type="evidence" value="ECO:0007669"/>
    <property type="project" value="TreeGrafter"/>
</dbReference>
<evidence type="ECO:0000313" key="8">
    <source>
        <dbReference type="EMBL" id="GJJ07497.1"/>
    </source>
</evidence>
<feature type="compositionally biased region" description="Basic and acidic residues" evidence="6">
    <location>
        <begin position="1"/>
        <end position="22"/>
    </location>
</feature>
<dbReference type="PANTHER" id="PTHR43791">
    <property type="entry name" value="PERMEASE-RELATED"/>
    <property type="match status" value="1"/>
</dbReference>
<sequence>MSTEISKEKDREQGSIDEKRPSSELSYDIEDGDEALRLVGTLRTAYFSEEYNAKLRRKLTRPPSIMLVWEFPTMYLSQKTRIAKYLGEIPYRLLKCISLTRFIGVNVVLWGIILTLHAAPTGFAGFFVLRFLLGQSNLLVLCHERYDSSIWRVHCIWNCWLSNSSSLLIIPDGACHWQSFTNSPALPPYRVLYILLGGLAILVGICVLIWLPDSPVHAGFLTKEERIAALERVRDDQGGTENKQFKKEQNFGYTSRQTLILATPAGLVGAVMTLLCGYYSDKKVPTIVGSALLVGLNGSHQKVTINSVTLIAFALGNIAGAETFQPKDAPGYLPGKIAILVLLSAQIFISLILRWINIHLNRKKLRVLEEEKARRGWTDEDVEKERQRHAFLDMTDRQKMEHAEAHSLSAKNLNHPRFQKQDNGRVLEYLRDQKRRLKSLKLPEELLEHETVSKFIIPGTGFSSPMLRPRVELHTAQNPTYETEVNVNKARPHSRTQSHRREEATADPFCESLRIQKLHHSKVSQTGSGLEARRAKRKARREIMKGEPPATEKLPKPISVNTYSELSLLQKFPPPNIKRGRLTLKPTSNPGFFSKGKTSIQIRTPSGPVSSNTCRNDMLNRHSMEKNLSPPPSITNQVTTTLEVKDLEKSNNFAQITSTSKAKNYEQSTISELVVPCGATTQPSRNIRSSSPVAPRPLRTYSDVWDIELDKSLPSDAPSIQYASSRVQKNTTFQEDAGSRTLPPFRGQCDVQETYPDSDVICFSPPFEVDFMEKEPYDNTFRWRPYPQIAQQPLYQGSRLDTAYFHEKIDTDCYLARNPLLNNLEIDLTEDDGIIREKYIQSAEQYGMGTFEQEEFERNESNQSMPQLSSQPEVDEHNYWEKISENPPFFGVESQLGDYDYDDNLALDLYAEQDSFSYSSGYYENNMSIHTVKNAERGNEFEVDAETDLGVMERPLFTAQTREFEPVTDWNHNPVEHYSFVGGSNLWSPEKELERLLRNHWLPQKL</sequence>
<organism evidence="8 9">
    <name type="scientific">Clathrus columnatus</name>
    <dbReference type="NCBI Taxonomy" id="1419009"/>
    <lineage>
        <taxon>Eukaryota</taxon>
        <taxon>Fungi</taxon>
        <taxon>Dikarya</taxon>
        <taxon>Basidiomycota</taxon>
        <taxon>Agaricomycotina</taxon>
        <taxon>Agaricomycetes</taxon>
        <taxon>Phallomycetidae</taxon>
        <taxon>Phallales</taxon>
        <taxon>Clathraceae</taxon>
        <taxon>Clathrus</taxon>
    </lineage>
</organism>
<feature type="region of interest" description="Disordered" evidence="6">
    <location>
        <begin position="571"/>
        <end position="613"/>
    </location>
</feature>
<evidence type="ECO:0000256" key="3">
    <source>
        <dbReference type="ARBA" id="ARBA00022692"/>
    </source>
</evidence>
<comment type="caution">
    <text evidence="8">The sequence shown here is derived from an EMBL/GenBank/DDBJ whole genome shotgun (WGS) entry which is preliminary data.</text>
</comment>
<evidence type="ECO:0000256" key="1">
    <source>
        <dbReference type="ARBA" id="ARBA00004141"/>
    </source>
</evidence>
<feature type="compositionally biased region" description="Polar residues" evidence="6">
    <location>
        <begin position="585"/>
        <end position="613"/>
    </location>
</feature>
<dbReference type="EMBL" id="BPWL01000002">
    <property type="protein sequence ID" value="GJJ07497.1"/>
    <property type="molecule type" value="Genomic_DNA"/>
</dbReference>
<dbReference type="AlphaFoldDB" id="A0AAV5A239"/>
<keyword evidence="5 7" id="KW-0472">Membrane</keyword>
<feature type="transmembrane region" description="Helical" evidence="7">
    <location>
        <begin position="259"/>
        <end position="280"/>
    </location>
</feature>
<dbReference type="SUPFAM" id="SSF103473">
    <property type="entry name" value="MFS general substrate transporter"/>
    <property type="match status" value="1"/>
</dbReference>